<organism evidence="3 4">
    <name type="scientific">Polyplax serrata</name>
    <name type="common">Common mouse louse</name>
    <dbReference type="NCBI Taxonomy" id="468196"/>
    <lineage>
        <taxon>Eukaryota</taxon>
        <taxon>Metazoa</taxon>
        <taxon>Ecdysozoa</taxon>
        <taxon>Arthropoda</taxon>
        <taxon>Hexapoda</taxon>
        <taxon>Insecta</taxon>
        <taxon>Pterygota</taxon>
        <taxon>Neoptera</taxon>
        <taxon>Paraneoptera</taxon>
        <taxon>Psocodea</taxon>
        <taxon>Troctomorpha</taxon>
        <taxon>Phthiraptera</taxon>
        <taxon>Anoplura</taxon>
        <taxon>Polyplacidae</taxon>
        <taxon>Polyplax</taxon>
    </lineage>
</organism>
<gene>
    <name evidence="3" type="ORF">RUM44_007029</name>
</gene>
<evidence type="ECO:0000313" key="3">
    <source>
        <dbReference type="EMBL" id="KAK6631999.1"/>
    </source>
</evidence>
<feature type="signal peptide" evidence="2">
    <location>
        <begin position="1"/>
        <end position="19"/>
    </location>
</feature>
<comment type="caution">
    <text evidence="3">The sequence shown here is derived from an EMBL/GenBank/DDBJ whole genome shotgun (WGS) entry which is preliminary data.</text>
</comment>
<evidence type="ECO:0000256" key="1">
    <source>
        <dbReference type="SAM" id="MobiDB-lite"/>
    </source>
</evidence>
<name>A0ABR1B164_POLSC</name>
<protein>
    <submittedName>
        <fullName evidence="3">Uncharacterized protein</fullName>
    </submittedName>
</protein>
<feature type="compositionally biased region" description="Polar residues" evidence="1">
    <location>
        <begin position="273"/>
        <end position="327"/>
    </location>
</feature>
<reference evidence="3 4" key="1">
    <citation type="submission" date="2023-09" db="EMBL/GenBank/DDBJ databases">
        <title>Genomes of two closely related lineages of the louse Polyplax serrata with different host specificities.</title>
        <authorList>
            <person name="Martinu J."/>
            <person name="Tarabai H."/>
            <person name="Stefka J."/>
            <person name="Hypsa V."/>
        </authorList>
    </citation>
    <scope>NUCLEOTIDE SEQUENCE [LARGE SCALE GENOMIC DNA]</scope>
    <source>
        <strain evidence="3">98ZLc_SE</strain>
    </source>
</reference>
<feature type="chain" id="PRO_5046185018" evidence="2">
    <location>
        <begin position="20"/>
        <end position="327"/>
    </location>
</feature>
<evidence type="ECO:0000313" key="4">
    <source>
        <dbReference type="Proteomes" id="UP001359485"/>
    </source>
</evidence>
<accession>A0ABR1B164</accession>
<dbReference type="EMBL" id="JAWJWF010000005">
    <property type="protein sequence ID" value="KAK6631999.1"/>
    <property type="molecule type" value="Genomic_DNA"/>
</dbReference>
<dbReference type="Proteomes" id="UP001359485">
    <property type="component" value="Unassembled WGS sequence"/>
</dbReference>
<keyword evidence="2" id="KW-0732">Signal</keyword>
<sequence>MMRKLIVLILCGLLHDSTCSRMKFERGFNEPIYRTGPAVIPEAVFKREPVYQRTNEPVFHQQMMGGGQMMGNGQVMGGGQLYGGEQKPMMAQEHYMPAQQMIPQAMQNDQMIQTEHFIREPIIRGEPIIRQTIIREPIIREPVIHREPIVRPQPVLRTEPVFHQPAPVVREGPVFANEPGSYTIMVTPCRCPAQPQYFGQPPQQETFYQPIIPQQFVSPRISFQKPVIKPEIVQSFVAVPRIHRLVRKTYRPLTENVHVAPVSIQTGPEMPGNFNSEPGQYPNNRSTYQSQTPVQENTPEPSSTVTTRSVPQASSNRFPISQVSSIC</sequence>
<feature type="region of interest" description="Disordered" evidence="1">
    <location>
        <begin position="262"/>
        <end position="327"/>
    </location>
</feature>
<keyword evidence="4" id="KW-1185">Reference proteome</keyword>
<proteinExistence type="predicted"/>
<evidence type="ECO:0000256" key="2">
    <source>
        <dbReference type="SAM" id="SignalP"/>
    </source>
</evidence>